<evidence type="ECO:0000313" key="1">
    <source>
        <dbReference type="EMBL" id="JAP85388.1"/>
    </source>
</evidence>
<sequence>MGVVYEVPLSCGRVYIGQTGQCVNDRTREHDLAIKNNLLAYLSVHSSACGCQAKFDNITILGRSEEVIEREMLEAYLTIKKKLVLMDQFMEHLSRFLDHLSDLLLYI</sequence>
<reference evidence="1" key="1">
    <citation type="journal article" date="2016" name="Ticks Tick Borne Dis.">
        <title>De novo assembly and annotation of the salivary gland transcriptome of Rhipicephalus appendiculatus male and female ticks during blood feeding.</title>
        <authorList>
            <person name="de Castro M.H."/>
            <person name="de Klerk D."/>
            <person name="Pienaar R."/>
            <person name="Latif A.A."/>
            <person name="Rees D.J."/>
            <person name="Mans B.J."/>
        </authorList>
    </citation>
    <scope>NUCLEOTIDE SEQUENCE</scope>
    <source>
        <tissue evidence="1">Salivary glands</tissue>
    </source>
</reference>
<accession>A0A131Z346</accession>
<dbReference type="AlphaFoldDB" id="A0A131Z346"/>
<proteinExistence type="predicted"/>
<dbReference type="EMBL" id="GEDV01003169">
    <property type="protein sequence ID" value="JAP85388.1"/>
    <property type="molecule type" value="Transcribed_RNA"/>
</dbReference>
<name>A0A131Z346_RHIAP</name>
<protein>
    <submittedName>
        <fullName evidence="1">Tick transposon</fullName>
    </submittedName>
</protein>
<organism evidence="1">
    <name type="scientific">Rhipicephalus appendiculatus</name>
    <name type="common">Brown ear tick</name>
    <dbReference type="NCBI Taxonomy" id="34631"/>
    <lineage>
        <taxon>Eukaryota</taxon>
        <taxon>Metazoa</taxon>
        <taxon>Ecdysozoa</taxon>
        <taxon>Arthropoda</taxon>
        <taxon>Chelicerata</taxon>
        <taxon>Arachnida</taxon>
        <taxon>Acari</taxon>
        <taxon>Parasitiformes</taxon>
        <taxon>Ixodida</taxon>
        <taxon>Ixodoidea</taxon>
        <taxon>Ixodidae</taxon>
        <taxon>Rhipicephalinae</taxon>
        <taxon>Rhipicephalus</taxon>
        <taxon>Rhipicephalus</taxon>
    </lineage>
</organism>